<proteinExistence type="predicted"/>
<protein>
    <submittedName>
        <fullName evidence="2">Uncharacterized protein</fullName>
    </submittedName>
</protein>
<dbReference type="EMBL" id="JAOQAZ010000014">
    <property type="protein sequence ID" value="KAJ4259651.1"/>
    <property type="molecule type" value="Genomic_DNA"/>
</dbReference>
<keyword evidence="3" id="KW-1185">Reference proteome</keyword>
<evidence type="ECO:0000256" key="1">
    <source>
        <dbReference type="SAM" id="MobiDB-lite"/>
    </source>
</evidence>
<feature type="region of interest" description="Disordered" evidence="1">
    <location>
        <begin position="40"/>
        <end position="103"/>
    </location>
</feature>
<dbReference type="Proteomes" id="UP001152049">
    <property type="component" value="Unassembled WGS sequence"/>
</dbReference>
<accession>A0A9W8S0T7</accession>
<reference evidence="2" key="1">
    <citation type="submission" date="2022-09" db="EMBL/GenBank/DDBJ databases">
        <title>Fusarium specimens isolated from Avocado Roots.</title>
        <authorList>
            <person name="Stajich J."/>
            <person name="Roper C."/>
            <person name="Heimlech-Rivalta G."/>
        </authorList>
    </citation>
    <scope>NUCLEOTIDE SEQUENCE</scope>
    <source>
        <strain evidence="2">CF00136</strain>
    </source>
</reference>
<dbReference type="AlphaFoldDB" id="A0A9W8S0T7"/>
<feature type="compositionally biased region" description="Basic and acidic residues" evidence="1">
    <location>
        <begin position="57"/>
        <end position="103"/>
    </location>
</feature>
<name>A0A9W8S0T7_9HYPO</name>
<organism evidence="2 3">
    <name type="scientific">Fusarium torreyae</name>
    <dbReference type="NCBI Taxonomy" id="1237075"/>
    <lineage>
        <taxon>Eukaryota</taxon>
        <taxon>Fungi</taxon>
        <taxon>Dikarya</taxon>
        <taxon>Ascomycota</taxon>
        <taxon>Pezizomycotina</taxon>
        <taxon>Sordariomycetes</taxon>
        <taxon>Hypocreomycetidae</taxon>
        <taxon>Hypocreales</taxon>
        <taxon>Nectriaceae</taxon>
        <taxon>Fusarium</taxon>
    </lineage>
</organism>
<feature type="compositionally biased region" description="Low complexity" evidence="1">
    <location>
        <begin position="47"/>
        <end position="56"/>
    </location>
</feature>
<feature type="region of interest" description="Disordered" evidence="1">
    <location>
        <begin position="1"/>
        <end position="21"/>
    </location>
</feature>
<sequence>MSDNKELDEETREDLRRMTVSLTDQTTIETLTRTGMMAKIKREGSQARRNQAIARAAEAEAAAKKKAEAQKEADKTDGDKGEKKDDGGGTGPDKDKKKSEKQT</sequence>
<evidence type="ECO:0000313" key="3">
    <source>
        <dbReference type="Proteomes" id="UP001152049"/>
    </source>
</evidence>
<comment type="caution">
    <text evidence="2">The sequence shown here is derived from an EMBL/GenBank/DDBJ whole genome shotgun (WGS) entry which is preliminary data.</text>
</comment>
<feature type="compositionally biased region" description="Acidic residues" evidence="1">
    <location>
        <begin position="1"/>
        <end position="12"/>
    </location>
</feature>
<gene>
    <name evidence="2" type="ORF">NW762_007581</name>
</gene>
<evidence type="ECO:0000313" key="2">
    <source>
        <dbReference type="EMBL" id="KAJ4259651.1"/>
    </source>
</evidence>